<dbReference type="PROSITE" id="PS50994">
    <property type="entry name" value="INTEGRASE"/>
    <property type="match status" value="1"/>
</dbReference>
<accession>K6XGF2</accession>
<comment type="function">
    <text evidence="1">Involved in the transposition of the insertion sequence.</text>
</comment>
<dbReference type="PANTHER" id="PTHR46889:SF4">
    <property type="entry name" value="TRANSPOSASE INSO FOR INSERTION SEQUENCE ELEMENT IS911B-RELATED"/>
    <property type="match status" value="1"/>
</dbReference>
<comment type="caution">
    <text evidence="3">The sequence shown here is derived from an EMBL/GenBank/DDBJ whole genome shotgun (WGS) entry which is preliminary data.</text>
</comment>
<dbReference type="Proteomes" id="UP000008366">
    <property type="component" value="Unassembled WGS sequence"/>
</dbReference>
<organism evidence="3 4">
    <name type="scientific">Kineosphaera limosa NBRC 100340</name>
    <dbReference type="NCBI Taxonomy" id="1184609"/>
    <lineage>
        <taxon>Bacteria</taxon>
        <taxon>Bacillati</taxon>
        <taxon>Actinomycetota</taxon>
        <taxon>Actinomycetes</taxon>
        <taxon>Micrococcales</taxon>
        <taxon>Dermatophilaceae</taxon>
        <taxon>Kineosphaera</taxon>
    </lineage>
</organism>
<name>K6XGF2_9MICO</name>
<dbReference type="InterPro" id="IPR048020">
    <property type="entry name" value="Transpos_IS3"/>
</dbReference>
<evidence type="ECO:0000259" key="2">
    <source>
        <dbReference type="PROSITE" id="PS50994"/>
    </source>
</evidence>
<dbReference type="Pfam" id="PF13276">
    <property type="entry name" value="HTH_21"/>
    <property type="match status" value="1"/>
</dbReference>
<dbReference type="GO" id="GO:0003676">
    <property type="term" value="F:nucleic acid binding"/>
    <property type="evidence" value="ECO:0007669"/>
    <property type="project" value="InterPro"/>
</dbReference>
<dbReference type="PANTHER" id="PTHR46889">
    <property type="entry name" value="TRANSPOSASE INSF FOR INSERTION SEQUENCE IS3B-RELATED"/>
    <property type="match status" value="1"/>
</dbReference>
<dbReference type="EMBL" id="BAHD01000087">
    <property type="protein sequence ID" value="GAB97899.1"/>
    <property type="molecule type" value="Genomic_DNA"/>
</dbReference>
<dbReference type="SUPFAM" id="SSF53098">
    <property type="entry name" value="Ribonuclease H-like"/>
    <property type="match status" value="1"/>
</dbReference>
<feature type="domain" description="Integrase catalytic" evidence="2">
    <location>
        <begin position="108"/>
        <end position="287"/>
    </location>
</feature>
<protein>
    <submittedName>
        <fullName evidence="3">Putative transposase</fullName>
    </submittedName>
</protein>
<dbReference type="GO" id="GO:0015074">
    <property type="term" value="P:DNA integration"/>
    <property type="evidence" value="ECO:0007669"/>
    <property type="project" value="InterPro"/>
</dbReference>
<dbReference type="InterPro" id="IPR036397">
    <property type="entry name" value="RNaseH_sf"/>
</dbReference>
<evidence type="ECO:0000313" key="4">
    <source>
        <dbReference type="Proteomes" id="UP000008366"/>
    </source>
</evidence>
<dbReference type="STRING" id="1184609.KILIM_087_00040"/>
<sequence>MIFAAIADWADAKEYSVEFMCAELGVSTSGYYAWRTRPASARARADEALLRLIGVIFERLKGNPGVRRIHAELAAQGHRVARKRVWRLMRGAGLQGRHPRAWKKTTIHGQRPVSAPDLIGRDFTARKRDQRWCGDITYVKSWDGWVYLATVIDLHSRRVVGWAVADHMRTELVTDALAMALRQRRPKGRVTFHSDRGTQYTSNDFARFCRKNRIRRSLGRTGICYDNAVAESFFASYKKELIHTRPWPDLESVKKATFEWIEMYYNRTRRHSTLGYLTPHEYELGFRHIHELAA</sequence>
<dbReference type="InterPro" id="IPR050900">
    <property type="entry name" value="Transposase_IS3/IS150/IS904"/>
</dbReference>
<evidence type="ECO:0000256" key="1">
    <source>
        <dbReference type="ARBA" id="ARBA00002286"/>
    </source>
</evidence>
<gene>
    <name evidence="3" type="ORF">KILIM_087_00040</name>
</gene>
<dbReference type="NCBIfam" id="NF033516">
    <property type="entry name" value="transpos_IS3"/>
    <property type="match status" value="1"/>
</dbReference>
<dbReference type="InterPro" id="IPR012337">
    <property type="entry name" value="RNaseH-like_sf"/>
</dbReference>
<proteinExistence type="predicted"/>
<dbReference type="Pfam" id="PF00665">
    <property type="entry name" value="rve"/>
    <property type="match status" value="1"/>
</dbReference>
<reference evidence="3 4" key="1">
    <citation type="submission" date="2012-08" db="EMBL/GenBank/DDBJ databases">
        <title>Whole genome shotgun sequence of Kineosphaera limosa NBRC 100340.</title>
        <authorList>
            <person name="Yoshida I."/>
            <person name="Isaki S."/>
            <person name="Hosoyama A."/>
            <person name="Tsuchikane K."/>
            <person name="Katsumata H."/>
            <person name="Ando Y."/>
            <person name="Ohji S."/>
            <person name="Hamada M."/>
            <person name="Tamura T."/>
            <person name="Yamazoe A."/>
            <person name="Yamazaki S."/>
            <person name="Fujita N."/>
        </authorList>
    </citation>
    <scope>NUCLEOTIDE SEQUENCE [LARGE SCALE GENOMIC DNA]</scope>
    <source>
        <strain evidence="3 4">NBRC 100340</strain>
    </source>
</reference>
<dbReference type="eggNOG" id="COG2801">
    <property type="taxonomic scope" value="Bacteria"/>
</dbReference>
<dbReference type="AlphaFoldDB" id="K6XGF2"/>
<dbReference type="Gene3D" id="3.30.420.10">
    <property type="entry name" value="Ribonuclease H-like superfamily/Ribonuclease H"/>
    <property type="match status" value="1"/>
</dbReference>
<keyword evidence="4" id="KW-1185">Reference proteome</keyword>
<dbReference type="InterPro" id="IPR001584">
    <property type="entry name" value="Integrase_cat-core"/>
</dbReference>
<evidence type="ECO:0000313" key="3">
    <source>
        <dbReference type="EMBL" id="GAB97899.1"/>
    </source>
</evidence>
<dbReference type="RefSeq" id="WP_006594431.1">
    <property type="nucleotide sequence ID" value="NZ_BAHD01000087.1"/>
</dbReference>
<dbReference type="Pfam" id="PF13333">
    <property type="entry name" value="rve_2"/>
    <property type="match status" value="1"/>
</dbReference>
<dbReference type="InterPro" id="IPR025948">
    <property type="entry name" value="HTH-like_dom"/>
</dbReference>